<evidence type="ECO:0000256" key="2">
    <source>
        <dbReference type="SAM" id="MobiDB-lite"/>
    </source>
</evidence>
<organism evidence="6">
    <name type="scientific">Schistocephalus solidus</name>
    <name type="common">Tapeworm</name>
    <dbReference type="NCBI Taxonomy" id="70667"/>
    <lineage>
        <taxon>Eukaryota</taxon>
        <taxon>Metazoa</taxon>
        <taxon>Spiralia</taxon>
        <taxon>Lophotrochozoa</taxon>
        <taxon>Platyhelminthes</taxon>
        <taxon>Cestoda</taxon>
        <taxon>Eucestoda</taxon>
        <taxon>Diphyllobothriidea</taxon>
        <taxon>Diphyllobothriidae</taxon>
        <taxon>Schistocephalus</taxon>
    </lineage>
</organism>
<gene>
    <name evidence="4" type="ORF">SSLN_LOCUS8842</name>
</gene>
<sequence length="93" mass="10357">MGLFGHTGLHDNGTHRSVESTDIPRNPPTFANPTSTTTEDHHSALFDLSCSHCDRKFTSRIGLTGHLRIHRPETNEPVPAAPAYNRNTRFHCP</sequence>
<feature type="compositionally biased region" description="Basic and acidic residues" evidence="2">
    <location>
        <begin position="8"/>
        <end position="19"/>
    </location>
</feature>
<accession>A0A183SX94</accession>
<dbReference type="InterPro" id="IPR013087">
    <property type="entry name" value="Znf_C2H2_type"/>
</dbReference>
<proteinExistence type="predicted"/>
<dbReference type="PROSITE" id="PS00028">
    <property type="entry name" value="ZINC_FINGER_C2H2_1"/>
    <property type="match status" value="1"/>
</dbReference>
<dbReference type="AlphaFoldDB" id="A0A183SX94"/>
<dbReference type="SMART" id="SM00355">
    <property type="entry name" value="ZnF_C2H2"/>
    <property type="match status" value="1"/>
</dbReference>
<dbReference type="WBParaSite" id="SSLN_0000918301-mRNA-1">
    <property type="protein sequence ID" value="SSLN_0000918301-mRNA-1"/>
    <property type="gene ID" value="SSLN_0000918301"/>
</dbReference>
<evidence type="ECO:0000313" key="4">
    <source>
        <dbReference type="EMBL" id="VDL95227.1"/>
    </source>
</evidence>
<keyword evidence="1" id="KW-0863">Zinc-finger</keyword>
<protein>
    <submittedName>
        <fullName evidence="6">C2H2-type domain-containing protein</fullName>
    </submittedName>
</protein>
<evidence type="ECO:0000313" key="6">
    <source>
        <dbReference type="WBParaSite" id="SSLN_0000918301-mRNA-1"/>
    </source>
</evidence>
<dbReference type="Proteomes" id="UP000275846">
    <property type="component" value="Unassembled WGS sequence"/>
</dbReference>
<dbReference type="SUPFAM" id="SSF57667">
    <property type="entry name" value="beta-beta-alpha zinc fingers"/>
    <property type="match status" value="1"/>
</dbReference>
<keyword evidence="1" id="KW-0862">Zinc</keyword>
<keyword evidence="5" id="KW-1185">Reference proteome</keyword>
<dbReference type="PROSITE" id="PS50157">
    <property type="entry name" value="ZINC_FINGER_C2H2_2"/>
    <property type="match status" value="1"/>
</dbReference>
<feature type="domain" description="C2H2-type" evidence="3">
    <location>
        <begin position="48"/>
        <end position="75"/>
    </location>
</feature>
<reference evidence="6" key="1">
    <citation type="submission" date="2016-06" db="UniProtKB">
        <authorList>
            <consortium name="WormBaseParasite"/>
        </authorList>
    </citation>
    <scope>IDENTIFICATION</scope>
</reference>
<evidence type="ECO:0000256" key="1">
    <source>
        <dbReference type="PROSITE-ProRule" id="PRU00042"/>
    </source>
</evidence>
<dbReference type="EMBL" id="UYSU01034885">
    <property type="protein sequence ID" value="VDL95227.1"/>
    <property type="molecule type" value="Genomic_DNA"/>
</dbReference>
<evidence type="ECO:0000259" key="3">
    <source>
        <dbReference type="PROSITE" id="PS50157"/>
    </source>
</evidence>
<reference evidence="4 5" key="2">
    <citation type="submission" date="2018-11" db="EMBL/GenBank/DDBJ databases">
        <authorList>
            <consortium name="Pathogen Informatics"/>
        </authorList>
    </citation>
    <scope>NUCLEOTIDE SEQUENCE [LARGE SCALE GENOMIC DNA]</scope>
    <source>
        <strain evidence="4 5">NST_G2</strain>
    </source>
</reference>
<keyword evidence="1" id="KW-0479">Metal-binding</keyword>
<dbReference type="Gene3D" id="3.30.160.60">
    <property type="entry name" value="Classic Zinc Finger"/>
    <property type="match status" value="1"/>
</dbReference>
<feature type="region of interest" description="Disordered" evidence="2">
    <location>
        <begin position="73"/>
        <end position="93"/>
    </location>
</feature>
<feature type="region of interest" description="Disordered" evidence="2">
    <location>
        <begin position="1"/>
        <end position="39"/>
    </location>
</feature>
<name>A0A183SX94_SCHSO</name>
<dbReference type="InterPro" id="IPR036236">
    <property type="entry name" value="Znf_C2H2_sf"/>
</dbReference>
<dbReference type="GO" id="GO:0008270">
    <property type="term" value="F:zinc ion binding"/>
    <property type="evidence" value="ECO:0007669"/>
    <property type="project" value="UniProtKB-KW"/>
</dbReference>
<evidence type="ECO:0000313" key="5">
    <source>
        <dbReference type="Proteomes" id="UP000275846"/>
    </source>
</evidence>